<accession>A0A3T1CLS2</accession>
<evidence type="ECO:0000259" key="2">
    <source>
        <dbReference type="Pfam" id="PF18932"/>
    </source>
</evidence>
<dbReference type="RefSeq" id="WP_130587170.1">
    <property type="nucleotide sequence ID" value="NZ_AP019389.1"/>
</dbReference>
<keyword evidence="4" id="KW-1185">Reference proteome</keyword>
<gene>
    <name evidence="3" type="ORF">EKJ_26350</name>
</gene>
<organism evidence="3 4">
    <name type="scientific">Qipengyuania flava</name>
    <dbReference type="NCBI Taxonomy" id="192812"/>
    <lineage>
        <taxon>Bacteria</taxon>
        <taxon>Pseudomonadati</taxon>
        <taxon>Pseudomonadota</taxon>
        <taxon>Alphaproteobacteria</taxon>
        <taxon>Sphingomonadales</taxon>
        <taxon>Erythrobacteraceae</taxon>
        <taxon>Qipengyuania</taxon>
    </lineage>
</organism>
<dbReference type="InterPro" id="IPR043736">
    <property type="entry name" value="DUF5681"/>
</dbReference>
<feature type="domain" description="DUF5681" evidence="2">
    <location>
        <begin position="88"/>
        <end position="163"/>
    </location>
</feature>
<sequence>MSNPSNDWISAFPEDDESPTRALPPARSRARHRPVEPAVENPVEAPPTPSPTSTDYEEVIKPINDYNPDGGSGATDAYQVGYGKPPAHTRFKPGQSGNPKGRPKAAKGLNTIVRETLGSKVSVRTASGTKRISKIEAVLQKTLEKALKGDARAQLELMKLWKNAVPDQVSFESPEDHTEGLTAADLAILEAYRADIATGGEEPCA</sequence>
<reference evidence="3 4" key="1">
    <citation type="submission" date="2019-01" db="EMBL/GenBank/DDBJ databases">
        <title>Complete genome sequence of Erythrobacter flavus KJ5.</title>
        <authorList>
            <person name="Kanesaki Y."/>
            <person name="Brotosudarmo T."/>
            <person name="Moriuchi R."/>
            <person name="Awai K."/>
        </authorList>
    </citation>
    <scope>NUCLEOTIDE SEQUENCE [LARGE SCALE GENOMIC DNA]</scope>
    <source>
        <strain evidence="3 4">KJ5</strain>
    </source>
</reference>
<evidence type="ECO:0000256" key="1">
    <source>
        <dbReference type="SAM" id="MobiDB-lite"/>
    </source>
</evidence>
<proteinExistence type="predicted"/>
<evidence type="ECO:0000313" key="4">
    <source>
        <dbReference type="Proteomes" id="UP000290057"/>
    </source>
</evidence>
<dbReference type="EMBL" id="AP019389">
    <property type="protein sequence ID" value="BBI21788.1"/>
    <property type="molecule type" value="Genomic_DNA"/>
</dbReference>
<dbReference type="AlphaFoldDB" id="A0A3T1CLS2"/>
<dbReference type="Pfam" id="PF18932">
    <property type="entry name" value="DUF5681"/>
    <property type="match status" value="1"/>
</dbReference>
<evidence type="ECO:0000313" key="3">
    <source>
        <dbReference type="EMBL" id="BBI21788.1"/>
    </source>
</evidence>
<feature type="region of interest" description="Disordered" evidence="1">
    <location>
        <begin position="1"/>
        <end position="106"/>
    </location>
</feature>
<dbReference type="Proteomes" id="UP000290057">
    <property type="component" value="Chromosome"/>
</dbReference>
<protein>
    <recommendedName>
        <fullName evidence="2">DUF5681 domain-containing protein</fullName>
    </recommendedName>
</protein>
<name>A0A3T1CLS2_9SPHN</name>